<feature type="transmembrane region" description="Helical" evidence="8">
    <location>
        <begin position="49"/>
        <end position="75"/>
    </location>
</feature>
<evidence type="ECO:0000256" key="2">
    <source>
        <dbReference type="ARBA" id="ARBA00022676"/>
    </source>
</evidence>
<evidence type="ECO:0000256" key="4">
    <source>
        <dbReference type="ARBA" id="ARBA00022692"/>
    </source>
</evidence>
<keyword evidence="6 8" id="KW-0472">Membrane</keyword>
<dbReference type="OMA" id="MKLEMTE"/>
<keyword evidence="10" id="KW-1185">Reference proteome</keyword>
<dbReference type="Proteomes" id="UP000316621">
    <property type="component" value="Chromosome 1"/>
</dbReference>
<dbReference type="GO" id="GO:0016760">
    <property type="term" value="F:cellulose synthase (UDP-forming) activity"/>
    <property type="evidence" value="ECO:0007669"/>
    <property type="project" value="InterPro"/>
</dbReference>
<evidence type="ECO:0000256" key="8">
    <source>
        <dbReference type="SAM" id="Phobius"/>
    </source>
</evidence>
<comment type="subcellular location">
    <subcellularLocation>
        <location evidence="1">Endomembrane system</location>
    </subcellularLocation>
</comment>
<keyword evidence="7" id="KW-0961">Cell wall biogenesis/degradation</keyword>
<evidence type="ECO:0000256" key="6">
    <source>
        <dbReference type="ARBA" id="ARBA00023136"/>
    </source>
</evidence>
<evidence type="ECO:0000256" key="7">
    <source>
        <dbReference type="ARBA" id="ARBA00023316"/>
    </source>
</evidence>
<dbReference type="GO" id="GO:0071555">
    <property type="term" value="P:cell wall organization"/>
    <property type="evidence" value="ECO:0007669"/>
    <property type="project" value="UniProtKB-KW"/>
</dbReference>
<evidence type="ECO:0000256" key="1">
    <source>
        <dbReference type="ARBA" id="ARBA00004308"/>
    </source>
</evidence>
<dbReference type="InterPro" id="IPR005150">
    <property type="entry name" value="Cellulose_synth"/>
</dbReference>
<dbReference type="STRING" id="3469.A0A4Y7IEB8"/>
<accession>A0A4Y7IEB8</accession>
<dbReference type="Pfam" id="PF03552">
    <property type="entry name" value="Cellulose_synt"/>
    <property type="match status" value="1"/>
</dbReference>
<organism evidence="9 10">
    <name type="scientific">Papaver somniferum</name>
    <name type="common">Opium poppy</name>
    <dbReference type="NCBI Taxonomy" id="3469"/>
    <lineage>
        <taxon>Eukaryota</taxon>
        <taxon>Viridiplantae</taxon>
        <taxon>Streptophyta</taxon>
        <taxon>Embryophyta</taxon>
        <taxon>Tracheophyta</taxon>
        <taxon>Spermatophyta</taxon>
        <taxon>Magnoliopsida</taxon>
        <taxon>Ranunculales</taxon>
        <taxon>Papaveraceae</taxon>
        <taxon>Papaveroideae</taxon>
        <taxon>Papaver</taxon>
    </lineage>
</organism>
<reference evidence="9 10" key="1">
    <citation type="journal article" date="2018" name="Science">
        <title>The opium poppy genome and morphinan production.</title>
        <authorList>
            <person name="Guo L."/>
            <person name="Winzer T."/>
            <person name="Yang X."/>
            <person name="Li Y."/>
            <person name="Ning Z."/>
            <person name="He Z."/>
            <person name="Teodor R."/>
            <person name="Lu Y."/>
            <person name="Bowser T.A."/>
            <person name="Graham I.A."/>
            <person name="Ye K."/>
        </authorList>
    </citation>
    <scope>NUCLEOTIDE SEQUENCE [LARGE SCALE GENOMIC DNA]</scope>
    <source>
        <strain evidence="10">cv. HN1</strain>
        <tissue evidence="9">Leaves</tissue>
    </source>
</reference>
<dbReference type="Gramene" id="RZC46042">
    <property type="protein sequence ID" value="RZC46042"/>
    <property type="gene ID" value="C5167_038994"/>
</dbReference>
<keyword evidence="3" id="KW-0808">Transferase</keyword>
<evidence type="ECO:0000313" key="9">
    <source>
        <dbReference type="EMBL" id="RZC46042.1"/>
    </source>
</evidence>
<keyword evidence="4 8" id="KW-0812">Transmembrane</keyword>
<dbReference type="GO" id="GO:0016020">
    <property type="term" value="C:membrane"/>
    <property type="evidence" value="ECO:0007669"/>
    <property type="project" value="InterPro"/>
</dbReference>
<dbReference type="GO" id="GO:0030244">
    <property type="term" value="P:cellulose biosynthetic process"/>
    <property type="evidence" value="ECO:0007669"/>
    <property type="project" value="InterPro"/>
</dbReference>
<proteinExistence type="predicted"/>
<dbReference type="EMBL" id="CM010715">
    <property type="protein sequence ID" value="RZC46042.1"/>
    <property type="molecule type" value="Genomic_DNA"/>
</dbReference>
<dbReference type="PANTHER" id="PTHR13301">
    <property type="entry name" value="X-BOX TRANSCRIPTION FACTOR-RELATED"/>
    <property type="match status" value="1"/>
</dbReference>
<evidence type="ECO:0000313" key="10">
    <source>
        <dbReference type="Proteomes" id="UP000316621"/>
    </source>
</evidence>
<feature type="transmembrane region" description="Helical" evidence="8">
    <location>
        <begin position="6"/>
        <end position="28"/>
    </location>
</feature>
<name>A0A4Y7IEB8_PAPSO</name>
<dbReference type="AlphaFoldDB" id="A0A4Y7IEB8"/>
<dbReference type="GO" id="GO:0012505">
    <property type="term" value="C:endomembrane system"/>
    <property type="evidence" value="ECO:0007669"/>
    <property type="project" value="UniProtKB-SubCell"/>
</dbReference>
<gene>
    <name evidence="9" type="ORF">C5167_038994</name>
</gene>
<protein>
    <submittedName>
        <fullName evidence="9">Uncharacterized protein</fullName>
    </submittedName>
</protein>
<keyword evidence="2" id="KW-0328">Glycosyltransferase</keyword>
<evidence type="ECO:0000256" key="5">
    <source>
        <dbReference type="ARBA" id="ARBA00022989"/>
    </source>
</evidence>
<keyword evidence="5 8" id="KW-1133">Transmembrane helix</keyword>
<evidence type="ECO:0000256" key="3">
    <source>
        <dbReference type="ARBA" id="ARBA00022679"/>
    </source>
</evidence>
<feature type="transmembrane region" description="Helical" evidence="8">
    <location>
        <begin position="95"/>
        <end position="116"/>
    </location>
</feature>
<sequence>MTSPWFLPFAYLIISTYTYSLAEFLLLGGTLQGWWNEQRVWMFKRTTSYLFAIIDSISKLLGLSKSAFVITSKVAEEDVSERYEKEIMEFGTSSPIFTTIIATLALINLFSLVGGLKKVFIDMKLEMTEQPLLYKLSSVVL</sequence>